<feature type="signal peptide" evidence="4">
    <location>
        <begin position="1"/>
        <end position="19"/>
    </location>
</feature>
<dbReference type="Pfam" id="PF13407">
    <property type="entry name" value="Peripla_BP_4"/>
    <property type="match status" value="1"/>
</dbReference>
<dbReference type="CDD" id="cd06309">
    <property type="entry name" value="PBP1_galactofuranose_YtfQ-like"/>
    <property type="match status" value="1"/>
</dbReference>
<dbReference type="InterPro" id="IPR025997">
    <property type="entry name" value="SBP_2_dom"/>
</dbReference>
<evidence type="ECO:0000313" key="7">
    <source>
        <dbReference type="Proteomes" id="UP001221217"/>
    </source>
</evidence>
<evidence type="ECO:0000256" key="2">
    <source>
        <dbReference type="ARBA" id="ARBA00007639"/>
    </source>
</evidence>
<feature type="chain" id="PRO_5042471032" evidence="4">
    <location>
        <begin position="20"/>
        <end position="329"/>
    </location>
</feature>
<dbReference type="Proteomes" id="UP001221217">
    <property type="component" value="Unassembled WGS sequence"/>
</dbReference>
<dbReference type="InterPro" id="IPR028082">
    <property type="entry name" value="Peripla_BP_I"/>
</dbReference>
<comment type="caution">
    <text evidence="6">The sequence shown here is derived from an EMBL/GenBank/DDBJ whole genome shotgun (WGS) entry which is preliminary data.</text>
</comment>
<sequence length="329" mass="36374">MKKLIYPLFILIILLSACTQKNGNVLNNYDPALDNSQSESDNLVVGFSQMNHINPWRVAETNDLKRKADDLGIKLIVLDGESSQEKQITDVISLIGRKVDYIVLAPLIYEGWDNALNACREAGIPLITLDREVAGIPGVDFLTFVGGDFVKEAKTAAEWLIENTGGSAKIIELRGREGASCVLDRERGFRETIEKYNNMEIVVSAYADFERIKGQRVMEEIILSYGRNFNVVYAHNDEMAIGAIQALKAANIQPGEDVLVISIDGSKDALKSVIAGELGATVECTPYLAEQVFAAIMRNELGKTVPHKIIVKERLFDVNNATEHIDEAF</sequence>
<dbReference type="AlphaFoldDB" id="A0AAJ1MJP8"/>
<evidence type="ECO:0000313" key="6">
    <source>
        <dbReference type="EMBL" id="MDC7227733.1"/>
    </source>
</evidence>
<dbReference type="PANTHER" id="PTHR46847">
    <property type="entry name" value="D-ALLOSE-BINDING PERIPLASMIC PROTEIN-RELATED"/>
    <property type="match status" value="1"/>
</dbReference>
<feature type="domain" description="Periplasmic binding protein" evidence="5">
    <location>
        <begin position="46"/>
        <end position="299"/>
    </location>
</feature>
<evidence type="ECO:0000256" key="4">
    <source>
        <dbReference type="SAM" id="SignalP"/>
    </source>
</evidence>
<dbReference type="EMBL" id="JAQQAL010000032">
    <property type="protein sequence ID" value="MDC7227733.1"/>
    <property type="molecule type" value="Genomic_DNA"/>
</dbReference>
<dbReference type="SUPFAM" id="SSF53822">
    <property type="entry name" value="Periplasmic binding protein-like I"/>
    <property type="match status" value="1"/>
</dbReference>
<evidence type="ECO:0000256" key="1">
    <source>
        <dbReference type="ARBA" id="ARBA00004196"/>
    </source>
</evidence>
<comment type="similarity">
    <text evidence="2">Belongs to the bacterial solute-binding protein 2 family.</text>
</comment>
<proteinExistence type="inferred from homology"/>
<accession>A0AAJ1MJP8</accession>
<dbReference type="GO" id="GO:0030246">
    <property type="term" value="F:carbohydrate binding"/>
    <property type="evidence" value="ECO:0007669"/>
    <property type="project" value="UniProtKB-ARBA"/>
</dbReference>
<keyword evidence="3 4" id="KW-0732">Signal</keyword>
<gene>
    <name evidence="6" type="ORF">PQJ61_13295</name>
</gene>
<evidence type="ECO:0000259" key="5">
    <source>
        <dbReference type="Pfam" id="PF13407"/>
    </source>
</evidence>
<protein>
    <submittedName>
        <fullName evidence="6">ABC transporter substrate-binding protein</fullName>
    </submittedName>
</protein>
<comment type="subcellular location">
    <subcellularLocation>
        <location evidence="1">Cell envelope</location>
    </subcellularLocation>
</comment>
<dbReference type="Gene3D" id="3.40.50.2300">
    <property type="match status" value="2"/>
</dbReference>
<dbReference type="PROSITE" id="PS51257">
    <property type="entry name" value="PROKAR_LIPOPROTEIN"/>
    <property type="match status" value="1"/>
</dbReference>
<organism evidence="6 7">
    <name type="scientific">Candidatus Thalassospirochaeta sargassi</name>
    <dbReference type="NCBI Taxonomy" id="3119039"/>
    <lineage>
        <taxon>Bacteria</taxon>
        <taxon>Pseudomonadati</taxon>
        <taxon>Spirochaetota</taxon>
        <taxon>Spirochaetia</taxon>
        <taxon>Spirochaetales</taxon>
        <taxon>Spirochaetaceae</taxon>
        <taxon>Candidatus Thalassospirochaeta</taxon>
    </lineage>
</organism>
<evidence type="ECO:0000256" key="3">
    <source>
        <dbReference type="ARBA" id="ARBA00022729"/>
    </source>
</evidence>
<reference evidence="6 7" key="1">
    <citation type="submission" date="2022-12" db="EMBL/GenBank/DDBJ databases">
        <title>Metagenome assembled genome from gulf of manar.</title>
        <authorList>
            <person name="Kohli P."/>
            <person name="Pk S."/>
            <person name="Venkata Ramana C."/>
            <person name="Sasikala C."/>
        </authorList>
    </citation>
    <scope>NUCLEOTIDE SEQUENCE [LARGE SCALE GENOMIC DNA]</scope>
    <source>
        <strain evidence="6">JB008</strain>
    </source>
</reference>
<name>A0AAJ1MJP8_9SPIO</name>
<dbReference type="GO" id="GO:0030313">
    <property type="term" value="C:cell envelope"/>
    <property type="evidence" value="ECO:0007669"/>
    <property type="project" value="UniProtKB-SubCell"/>
</dbReference>
<dbReference type="PANTHER" id="PTHR46847:SF3">
    <property type="entry name" value="GALACTOFURANOSE-BINDING PROTEIN YTFQ"/>
    <property type="match status" value="1"/>
</dbReference>